<dbReference type="HAMAP" id="MF_00185">
    <property type="entry name" value="IPP_trans"/>
    <property type="match status" value="1"/>
</dbReference>
<keyword evidence="5" id="KW-0819">tRNA processing</keyword>
<evidence type="ECO:0000313" key="11">
    <source>
        <dbReference type="EMBL" id="CAB4343863.1"/>
    </source>
</evidence>
<organism evidence="14">
    <name type="scientific">freshwater metagenome</name>
    <dbReference type="NCBI Taxonomy" id="449393"/>
    <lineage>
        <taxon>unclassified sequences</taxon>
        <taxon>metagenomes</taxon>
        <taxon>ecological metagenomes</taxon>
    </lineage>
</organism>
<dbReference type="PANTHER" id="PTHR11088">
    <property type="entry name" value="TRNA DIMETHYLALLYLTRANSFERASE"/>
    <property type="match status" value="1"/>
</dbReference>
<keyword evidence="7" id="KW-0067">ATP-binding</keyword>
<evidence type="ECO:0000313" key="10">
    <source>
        <dbReference type="EMBL" id="CAB4341956.1"/>
    </source>
</evidence>
<dbReference type="Gene3D" id="3.40.50.300">
    <property type="entry name" value="P-loop containing nucleotide triphosphate hydrolases"/>
    <property type="match status" value="1"/>
</dbReference>
<evidence type="ECO:0000313" key="15">
    <source>
        <dbReference type="EMBL" id="CAB5055351.1"/>
    </source>
</evidence>
<keyword evidence="8" id="KW-0460">Magnesium</keyword>
<evidence type="ECO:0000256" key="7">
    <source>
        <dbReference type="ARBA" id="ARBA00022840"/>
    </source>
</evidence>
<dbReference type="EMBL" id="CAFBQG010000212">
    <property type="protein sequence ID" value="CAB5055351.1"/>
    <property type="molecule type" value="Genomic_DNA"/>
</dbReference>
<evidence type="ECO:0000313" key="12">
    <source>
        <dbReference type="EMBL" id="CAB4716745.1"/>
    </source>
</evidence>
<evidence type="ECO:0000313" key="14">
    <source>
        <dbReference type="EMBL" id="CAB4812491.1"/>
    </source>
</evidence>
<gene>
    <name evidence="12" type="ORF">UFOPK2648_01190</name>
    <name evidence="13" type="ORF">UFOPK2824_00451</name>
    <name evidence="14" type="ORF">UFOPK3037_01409</name>
    <name evidence="10" type="ORF">UFOPK3406_01079</name>
    <name evidence="11" type="ORF">UFOPK3925_01297</name>
    <name evidence="15" type="ORF">UFOPK4301_01313</name>
</gene>
<evidence type="ECO:0000256" key="2">
    <source>
        <dbReference type="ARBA" id="ARBA00005842"/>
    </source>
</evidence>
<evidence type="ECO:0000256" key="5">
    <source>
        <dbReference type="ARBA" id="ARBA00022694"/>
    </source>
</evidence>
<comment type="similarity">
    <text evidence="2">Belongs to the IPP transferase family.</text>
</comment>
<protein>
    <recommendedName>
        <fullName evidence="3">tRNA dimethylallyltransferase</fullName>
        <ecNumber evidence="3">2.5.1.75</ecNumber>
    </recommendedName>
</protein>
<dbReference type="EMBL" id="CAEZZD010000049">
    <property type="protein sequence ID" value="CAB4746111.1"/>
    <property type="molecule type" value="Genomic_DNA"/>
</dbReference>
<evidence type="ECO:0000256" key="9">
    <source>
        <dbReference type="ARBA" id="ARBA00049563"/>
    </source>
</evidence>
<comment type="cofactor">
    <cofactor evidence="1">
        <name>Mg(2+)</name>
        <dbReference type="ChEBI" id="CHEBI:18420"/>
    </cofactor>
</comment>
<comment type="catalytic activity">
    <reaction evidence="9">
        <text>adenosine(37) in tRNA + dimethylallyl diphosphate = N(6)-dimethylallyladenosine(37) in tRNA + diphosphate</text>
        <dbReference type="Rhea" id="RHEA:26482"/>
        <dbReference type="Rhea" id="RHEA-COMP:10162"/>
        <dbReference type="Rhea" id="RHEA-COMP:10375"/>
        <dbReference type="ChEBI" id="CHEBI:33019"/>
        <dbReference type="ChEBI" id="CHEBI:57623"/>
        <dbReference type="ChEBI" id="CHEBI:74411"/>
        <dbReference type="ChEBI" id="CHEBI:74415"/>
        <dbReference type="EC" id="2.5.1.75"/>
    </reaction>
</comment>
<dbReference type="InterPro" id="IPR018022">
    <property type="entry name" value="IPT"/>
</dbReference>
<dbReference type="AlphaFoldDB" id="A0A6J6YSP8"/>
<evidence type="ECO:0000256" key="4">
    <source>
        <dbReference type="ARBA" id="ARBA00022679"/>
    </source>
</evidence>
<evidence type="ECO:0000256" key="6">
    <source>
        <dbReference type="ARBA" id="ARBA00022741"/>
    </source>
</evidence>
<evidence type="ECO:0000256" key="1">
    <source>
        <dbReference type="ARBA" id="ARBA00001946"/>
    </source>
</evidence>
<evidence type="ECO:0000256" key="3">
    <source>
        <dbReference type="ARBA" id="ARBA00012665"/>
    </source>
</evidence>
<reference evidence="14" key="1">
    <citation type="submission" date="2020-05" db="EMBL/GenBank/DDBJ databases">
        <authorList>
            <person name="Chiriac C."/>
            <person name="Salcher M."/>
            <person name="Ghai R."/>
            <person name="Kavagutti S V."/>
        </authorList>
    </citation>
    <scope>NUCLEOTIDE SEQUENCE</scope>
</reference>
<dbReference type="EMBL" id="CAESAD010000011">
    <property type="protein sequence ID" value="CAB4343863.1"/>
    <property type="molecule type" value="Genomic_DNA"/>
</dbReference>
<dbReference type="EMBL" id="CAESAI010000028">
    <property type="protein sequence ID" value="CAB4341956.1"/>
    <property type="molecule type" value="Genomic_DNA"/>
</dbReference>
<keyword evidence="6" id="KW-0547">Nucleotide-binding</keyword>
<dbReference type="GO" id="GO:0006400">
    <property type="term" value="P:tRNA modification"/>
    <property type="evidence" value="ECO:0007669"/>
    <property type="project" value="TreeGrafter"/>
</dbReference>
<dbReference type="EMBL" id="CAFAAO010000023">
    <property type="protein sequence ID" value="CAB4812491.1"/>
    <property type="molecule type" value="Genomic_DNA"/>
</dbReference>
<name>A0A6J6YSP8_9ZZZZ</name>
<dbReference type="SUPFAM" id="SSF52540">
    <property type="entry name" value="P-loop containing nucleoside triphosphate hydrolases"/>
    <property type="match status" value="1"/>
</dbReference>
<dbReference type="NCBIfam" id="TIGR00174">
    <property type="entry name" value="miaA"/>
    <property type="match status" value="1"/>
</dbReference>
<dbReference type="Gene3D" id="1.10.20.140">
    <property type="match status" value="1"/>
</dbReference>
<dbReference type="PANTHER" id="PTHR11088:SF60">
    <property type="entry name" value="TRNA DIMETHYLALLYLTRANSFERASE"/>
    <property type="match status" value="1"/>
</dbReference>
<evidence type="ECO:0000313" key="13">
    <source>
        <dbReference type="EMBL" id="CAB4746111.1"/>
    </source>
</evidence>
<dbReference type="EMBL" id="CAEZYC010000086">
    <property type="protein sequence ID" value="CAB4716745.1"/>
    <property type="molecule type" value="Genomic_DNA"/>
</dbReference>
<sequence length="297" mass="32699">MQPVFVILGATAVGKTDLSLDLAELIDGEIINADSMQLYRGMDIGTAKLPIEQRRGIPHHMLDVLAVTEMANVSDYQIAGRKVIQDIHDRGKRAIVVGGSGLFIQSLLEDLQFPPGDAQVRARLEQECEELGLATLYKRLMDFDPEAGAKVNPANARRVIRALEVIEVTGQAPVTSLQALPEVVPSIRVGLRRERPELDQRISQRIDLMWKQGLVAEVTHLASQGLRDGVTARKALGYAQVLAALDGEYPMTEAPERTMIATRQFARRQDSWFGRDSAIIWRDANSLTADDVAGLQA</sequence>
<proteinExistence type="inferred from homology"/>
<dbReference type="InterPro" id="IPR027417">
    <property type="entry name" value="P-loop_NTPase"/>
</dbReference>
<dbReference type="GO" id="GO:0005524">
    <property type="term" value="F:ATP binding"/>
    <property type="evidence" value="ECO:0007669"/>
    <property type="project" value="UniProtKB-KW"/>
</dbReference>
<dbReference type="InterPro" id="IPR039657">
    <property type="entry name" value="Dimethylallyltransferase"/>
</dbReference>
<dbReference type="EC" id="2.5.1.75" evidence="3"/>
<dbReference type="Pfam" id="PF01715">
    <property type="entry name" value="IPPT"/>
    <property type="match status" value="1"/>
</dbReference>
<dbReference type="GO" id="GO:0052381">
    <property type="term" value="F:tRNA dimethylallyltransferase activity"/>
    <property type="evidence" value="ECO:0007669"/>
    <property type="project" value="UniProtKB-EC"/>
</dbReference>
<evidence type="ECO:0000256" key="8">
    <source>
        <dbReference type="ARBA" id="ARBA00022842"/>
    </source>
</evidence>
<keyword evidence="4" id="KW-0808">Transferase</keyword>
<accession>A0A6J6YSP8</accession>